<dbReference type="Proteomes" id="UP001634394">
    <property type="component" value="Unassembled WGS sequence"/>
</dbReference>
<dbReference type="Pfam" id="PF00665">
    <property type="entry name" value="rve"/>
    <property type="match status" value="1"/>
</dbReference>
<dbReference type="InterPro" id="IPR036397">
    <property type="entry name" value="RNaseH_sf"/>
</dbReference>
<gene>
    <name evidence="2" type="ORF">ACJMK2_004595</name>
</gene>
<feature type="domain" description="Integrase catalytic" evidence="1">
    <location>
        <begin position="135"/>
        <end position="246"/>
    </location>
</feature>
<protein>
    <recommendedName>
        <fullName evidence="1">Integrase catalytic domain-containing protein</fullName>
    </recommendedName>
</protein>
<dbReference type="SUPFAM" id="SSF53098">
    <property type="entry name" value="Ribonuclease H-like"/>
    <property type="match status" value="1"/>
</dbReference>
<dbReference type="Gene3D" id="3.30.420.10">
    <property type="entry name" value="Ribonuclease H-like superfamily/Ribonuclease H"/>
    <property type="match status" value="1"/>
</dbReference>
<organism evidence="2 3">
    <name type="scientific">Sinanodonta woodiana</name>
    <name type="common">Chinese pond mussel</name>
    <name type="synonym">Anodonta woodiana</name>
    <dbReference type="NCBI Taxonomy" id="1069815"/>
    <lineage>
        <taxon>Eukaryota</taxon>
        <taxon>Metazoa</taxon>
        <taxon>Spiralia</taxon>
        <taxon>Lophotrochozoa</taxon>
        <taxon>Mollusca</taxon>
        <taxon>Bivalvia</taxon>
        <taxon>Autobranchia</taxon>
        <taxon>Heteroconchia</taxon>
        <taxon>Palaeoheterodonta</taxon>
        <taxon>Unionida</taxon>
        <taxon>Unionoidea</taxon>
        <taxon>Unionidae</taxon>
        <taxon>Unioninae</taxon>
        <taxon>Sinanodonta</taxon>
    </lineage>
</organism>
<name>A0ABD3Y1N7_SINWO</name>
<evidence type="ECO:0000259" key="1">
    <source>
        <dbReference type="PROSITE" id="PS50994"/>
    </source>
</evidence>
<evidence type="ECO:0000313" key="3">
    <source>
        <dbReference type="Proteomes" id="UP001634394"/>
    </source>
</evidence>
<dbReference type="PROSITE" id="PS50994">
    <property type="entry name" value="INTEGRASE"/>
    <property type="match status" value="1"/>
</dbReference>
<dbReference type="InterPro" id="IPR012337">
    <property type="entry name" value="RNaseH-like_sf"/>
</dbReference>
<sequence length="246" mass="28554">MSVRKRKQLACLTKAKCDIIVVKLNGTFDVPIKKRMFEQVKCLNVIRKRKDFTLDERGSLLCGVKQFLIKGDLPGFVKRTFLKNKGSGTRVIYNKLKEKCTGFSKQAIIEIIYDSKYYHEKYPRFTNKPLPKTITEDEPGKRWQIDIINMKSQIVQYKGSTYKYILQIVYSYSRFVMPKPLKSKLSREVAKALEDVLMVNLAPDIIQCDNGQEFKGKSVKLLLKKYNIKMINSSPYDPQSQGKCER</sequence>
<dbReference type="EMBL" id="JBJQND010000001">
    <property type="protein sequence ID" value="KAL3892385.1"/>
    <property type="molecule type" value="Genomic_DNA"/>
</dbReference>
<comment type="caution">
    <text evidence="2">The sequence shown here is derived from an EMBL/GenBank/DDBJ whole genome shotgun (WGS) entry which is preliminary data.</text>
</comment>
<proteinExistence type="predicted"/>
<dbReference type="AlphaFoldDB" id="A0ABD3Y1N7"/>
<dbReference type="PANTHER" id="PTHR46585">
    <property type="entry name" value="INTEGRASE CORE DOMAIN CONTAINING PROTEIN"/>
    <property type="match status" value="1"/>
</dbReference>
<dbReference type="InterPro" id="IPR001584">
    <property type="entry name" value="Integrase_cat-core"/>
</dbReference>
<keyword evidence="3" id="KW-1185">Reference proteome</keyword>
<reference evidence="2 3" key="1">
    <citation type="submission" date="2024-11" db="EMBL/GenBank/DDBJ databases">
        <title>Chromosome-level genome assembly of the freshwater bivalve Anodonta woodiana.</title>
        <authorList>
            <person name="Chen X."/>
        </authorList>
    </citation>
    <scope>NUCLEOTIDE SEQUENCE [LARGE SCALE GENOMIC DNA]</scope>
    <source>
        <strain evidence="2">MN2024</strain>
        <tissue evidence="2">Gills</tissue>
    </source>
</reference>
<accession>A0ABD3Y1N7</accession>
<evidence type="ECO:0000313" key="2">
    <source>
        <dbReference type="EMBL" id="KAL3892385.1"/>
    </source>
</evidence>
<dbReference type="PANTHER" id="PTHR46585:SF1">
    <property type="entry name" value="CHROMO DOMAIN-CONTAINING PROTEIN"/>
    <property type="match status" value="1"/>
</dbReference>